<keyword evidence="2" id="KW-1185">Reference proteome</keyword>
<protein>
    <submittedName>
        <fullName evidence="1">Uncharacterized protein</fullName>
    </submittedName>
</protein>
<proteinExistence type="predicted"/>
<name>A0L7B8_MAGMM</name>
<evidence type="ECO:0000313" key="2">
    <source>
        <dbReference type="Proteomes" id="UP000002586"/>
    </source>
</evidence>
<dbReference type="Proteomes" id="UP000002586">
    <property type="component" value="Chromosome"/>
</dbReference>
<dbReference type="KEGG" id="mgm:Mmc1_1350"/>
<gene>
    <name evidence="1" type="ordered locus">Mmc1_1350</name>
</gene>
<organism evidence="1 2">
    <name type="scientific">Magnetococcus marinus (strain ATCC BAA-1437 / JCM 17883 / MC-1)</name>
    <dbReference type="NCBI Taxonomy" id="156889"/>
    <lineage>
        <taxon>Bacteria</taxon>
        <taxon>Pseudomonadati</taxon>
        <taxon>Pseudomonadota</taxon>
        <taxon>Magnetococcia</taxon>
        <taxon>Magnetococcales</taxon>
        <taxon>Magnetococcaceae</taxon>
        <taxon>Magnetococcus</taxon>
    </lineage>
</organism>
<evidence type="ECO:0000313" key="1">
    <source>
        <dbReference type="EMBL" id="ABK43861.1"/>
    </source>
</evidence>
<accession>A0L7B8</accession>
<reference evidence="1 2" key="2">
    <citation type="journal article" date="2012" name="Int. J. Syst. Evol. Microbiol.">
        <title>Magnetococcus marinus gen. nov., sp. nov., a marine, magnetotactic bacterium that represents a novel lineage (Magnetococcaceae fam. nov.; Magnetococcales ord. nov.) at the base of the Alphaproteobacteria.</title>
        <authorList>
            <person name="Bazylinski D.A."/>
            <person name="Williams T.J."/>
            <person name="Lefevre C.T."/>
            <person name="Berg R.J."/>
            <person name="Zhang C.L."/>
            <person name="Bowser S.S."/>
            <person name="Dean A.J."/>
            <person name="Beveridge T.J."/>
        </authorList>
    </citation>
    <scope>NUCLEOTIDE SEQUENCE [LARGE SCALE GENOMIC DNA]</scope>
    <source>
        <strain evidence="2">ATCC BAA-1437 / JCM 17883 / MC-1</strain>
    </source>
</reference>
<dbReference type="EMBL" id="CP000471">
    <property type="protein sequence ID" value="ABK43861.1"/>
    <property type="molecule type" value="Genomic_DNA"/>
</dbReference>
<dbReference type="HOGENOM" id="CLU_186032_0_0_5"/>
<reference evidence="2" key="1">
    <citation type="journal article" date="2009" name="Appl. Environ. Microbiol.">
        <title>Complete genome sequence of the chemolithoautotrophic marine magnetotactic coccus strain MC-1.</title>
        <authorList>
            <person name="Schubbe S."/>
            <person name="Williams T.J."/>
            <person name="Xie G."/>
            <person name="Kiss H.E."/>
            <person name="Brettin T.S."/>
            <person name="Martinez D."/>
            <person name="Ross C.A."/>
            <person name="Schuler D."/>
            <person name="Cox B.L."/>
            <person name="Nealson K.H."/>
            <person name="Bazylinski D.A."/>
        </authorList>
    </citation>
    <scope>NUCLEOTIDE SEQUENCE [LARGE SCALE GENOMIC DNA]</scope>
    <source>
        <strain evidence="2">ATCC BAA-1437 / JCM 17883 / MC-1</strain>
    </source>
</reference>
<sequence length="93" mass="9618">MGDYPIILIKGSLCLVKTWPVSQPLHDLHRHIASQGTNSGRVVAVTGGIVRVATAQGVVEVSGSGFAVGDRVVVRNGAAVRMQGAAGRPPHIV</sequence>
<dbReference type="AlphaFoldDB" id="A0L7B8"/>